<keyword evidence="3" id="KW-0560">Oxidoreductase</keyword>
<dbReference type="InterPro" id="IPR002372">
    <property type="entry name" value="PQQ_rpt_dom"/>
</dbReference>
<evidence type="ECO:0000313" key="3">
    <source>
        <dbReference type="EMBL" id="SUB16837.1"/>
    </source>
</evidence>
<keyword evidence="4" id="KW-1185">Reference proteome</keyword>
<evidence type="ECO:0000259" key="2">
    <source>
        <dbReference type="Pfam" id="PF01011"/>
    </source>
</evidence>
<protein>
    <submittedName>
        <fullName evidence="3">Quinoprotein glucose dehydrogenase</fullName>
        <ecNumber evidence="3">1.1.5.2</ecNumber>
    </submittedName>
</protein>
<dbReference type="InterPro" id="IPR011047">
    <property type="entry name" value="Quinoprotein_ADH-like_sf"/>
</dbReference>
<organism evidence="3 4">
    <name type="scientific">Enterobacter agglomerans</name>
    <name type="common">Erwinia herbicola</name>
    <name type="synonym">Pantoea agglomerans</name>
    <dbReference type="NCBI Taxonomy" id="549"/>
    <lineage>
        <taxon>Bacteria</taxon>
        <taxon>Pseudomonadati</taxon>
        <taxon>Pseudomonadota</taxon>
        <taxon>Gammaproteobacteria</taxon>
        <taxon>Enterobacterales</taxon>
        <taxon>Erwiniaceae</taxon>
        <taxon>Pantoea</taxon>
        <taxon>Pantoea agglomerans group</taxon>
    </lineage>
</organism>
<evidence type="ECO:0000313" key="4">
    <source>
        <dbReference type="Proteomes" id="UP000254640"/>
    </source>
</evidence>
<sequence length="103" mass="11263">MRSNGVIRVRTTTSGDRDNPSQPSLVDINYQGKPQPAVILPTKTGKPVCAEPPDREPVYPVEQVKVSTDGIKGEQYAATQPVSSLNFIPQPLTEKSMWGHYAV</sequence>
<feature type="domain" description="Pyrrolo-quinoline quinone repeat" evidence="2">
    <location>
        <begin position="16"/>
        <end position="100"/>
    </location>
</feature>
<dbReference type="GO" id="GO:0008876">
    <property type="term" value="F:quinoprotein glucose dehydrogenase activity"/>
    <property type="evidence" value="ECO:0007669"/>
    <property type="project" value="UniProtKB-EC"/>
</dbReference>
<dbReference type="AlphaFoldDB" id="A0A379AG78"/>
<name>A0A379AG78_ENTAG</name>
<gene>
    <name evidence="3" type="primary">gcd_2</name>
    <name evidence="3" type="ORF">NCTC9381_02753</name>
</gene>
<dbReference type="EMBL" id="UGSO01000001">
    <property type="protein sequence ID" value="SUB16837.1"/>
    <property type="molecule type" value="Genomic_DNA"/>
</dbReference>
<dbReference type="EC" id="1.1.5.2" evidence="3"/>
<accession>A0A379AG78</accession>
<feature type="region of interest" description="Disordered" evidence="1">
    <location>
        <begin position="1"/>
        <end position="33"/>
    </location>
</feature>
<dbReference type="SUPFAM" id="SSF50998">
    <property type="entry name" value="Quinoprotein alcohol dehydrogenase-like"/>
    <property type="match status" value="1"/>
</dbReference>
<proteinExistence type="predicted"/>
<dbReference type="Pfam" id="PF01011">
    <property type="entry name" value="PQQ"/>
    <property type="match status" value="1"/>
</dbReference>
<feature type="compositionally biased region" description="Polar residues" evidence="1">
    <location>
        <begin position="10"/>
        <end position="24"/>
    </location>
</feature>
<dbReference type="Proteomes" id="UP000254640">
    <property type="component" value="Unassembled WGS sequence"/>
</dbReference>
<evidence type="ECO:0000256" key="1">
    <source>
        <dbReference type="SAM" id="MobiDB-lite"/>
    </source>
</evidence>
<reference evidence="3 4" key="1">
    <citation type="submission" date="2018-06" db="EMBL/GenBank/DDBJ databases">
        <authorList>
            <consortium name="Pathogen Informatics"/>
            <person name="Doyle S."/>
        </authorList>
    </citation>
    <scope>NUCLEOTIDE SEQUENCE [LARGE SCALE GENOMIC DNA]</scope>
    <source>
        <strain evidence="3 4">NCTC9381</strain>
    </source>
</reference>